<dbReference type="Pfam" id="PF09365">
    <property type="entry name" value="DUF2461"/>
    <property type="match status" value="1"/>
</dbReference>
<sequence>MRKDNSVFKGFGNDIFNFLSDLEKNNNLEWFHKNKERYQQVLVVPARLFVTELAPILNRLNPAIRTEPKFNQTLMRLNKDMRFAKGAPYKNYFLIHFGRFKLDSEYFLYFDPHGTDLGIFLNNSVGDQLYFIQNLARYKDEIIKIFEDYNLNNKFSLNHMDSKEPAEVLKSFDAKKHINKLDDYKYILLQLKNFNKKKVATDDLLPLCVKVFSSLYPLLCFAYFPEPLKEIEKFNESFGVIG</sequence>
<dbReference type="PANTHER" id="PTHR36452:SF1">
    <property type="entry name" value="DUF2461 DOMAIN-CONTAINING PROTEIN"/>
    <property type="match status" value="1"/>
</dbReference>
<protein>
    <recommendedName>
        <fullName evidence="2">TIGR02453 family protein</fullName>
    </recommendedName>
</protein>
<reference evidence="1" key="1">
    <citation type="journal article" date="2015" name="Proc. Natl. Acad. Sci. U.S.A.">
        <title>Networks of energetic and metabolic interactions define dynamics in microbial communities.</title>
        <authorList>
            <person name="Embree M."/>
            <person name="Liu J.K."/>
            <person name="Al-Bassam M.M."/>
            <person name="Zengler K."/>
        </authorList>
    </citation>
    <scope>NUCLEOTIDE SEQUENCE</scope>
</reference>
<accession>A0A0W8FZA6</accession>
<dbReference type="PANTHER" id="PTHR36452">
    <property type="entry name" value="CHROMOSOME 12, WHOLE GENOME SHOTGUN SEQUENCE"/>
    <property type="match status" value="1"/>
</dbReference>
<dbReference type="EMBL" id="LNQE01000521">
    <property type="protein sequence ID" value="KUG26172.1"/>
    <property type="molecule type" value="Genomic_DNA"/>
</dbReference>
<dbReference type="InterPro" id="IPR015996">
    <property type="entry name" value="UCP028451"/>
</dbReference>
<dbReference type="InterPro" id="IPR012808">
    <property type="entry name" value="CHP02453"/>
</dbReference>
<proteinExistence type="predicted"/>
<comment type="caution">
    <text evidence="1">The sequence shown here is derived from an EMBL/GenBank/DDBJ whole genome shotgun (WGS) entry which is preliminary data.</text>
</comment>
<name>A0A0W8FZA6_9ZZZZ</name>
<dbReference type="AlphaFoldDB" id="A0A0W8FZA6"/>
<evidence type="ECO:0000313" key="1">
    <source>
        <dbReference type="EMBL" id="KUG26172.1"/>
    </source>
</evidence>
<evidence type="ECO:0008006" key="2">
    <source>
        <dbReference type="Google" id="ProtNLM"/>
    </source>
</evidence>
<organism evidence="1">
    <name type="scientific">hydrocarbon metagenome</name>
    <dbReference type="NCBI Taxonomy" id="938273"/>
    <lineage>
        <taxon>unclassified sequences</taxon>
        <taxon>metagenomes</taxon>
        <taxon>ecological metagenomes</taxon>
    </lineage>
</organism>
<gene>
    <name evidence="1" type="ORF">ASZ90_004005</name>
</gene>
<dbReference type="PIRSF" id="PIRSF028451">
    <property type="entry name" value="UCP028451"/>
    <property type="match status" value="1"/>
</dbReference>